<proteinExistence type="predicted"/>
<dbReference type="Proteomes" id="UP001182556">
    <property type="component" value="Unassembled WGS sequence"/>
</dbReference>
<reference evidence="2" key="1">
    <citation type="submission" date="2023-02" db="EMBL/GenBank/DDBJ databases">
        <title>Identification and recombinant expression of a fungal hydrolase from Papiliotrema laurentii that hydrolyzes apple cutin and clears colloidal polyester polyurethane.</title>
        <authorList>
            <consortium name="DOE Joint Genome Institute"/>
            <person name="Roman V.A."/>
            <person name="Bojanowski C."/>
            <person name="Crable B.R."/>
            <person name="Wagner D.N."/>
            <person name="Hung C.S."/>
            <person name="Nadeau L.J."/>
            <person name="Schratz L."/>
            <person name="Haridas S."/>
            <person name="Pangilinan J."/>
            <person name="Lipzen A."/>
            <person name="Na H."/>
            <person name="Yan M."/>
            <person name="Ng V."/>
            <person name="Grigoriev I.V."/>
            <person name="Spatafora J.W."/>
            <person name="Barlow D."/>
            <person name="Biffinger J."/>
            <person name="Kelley-Loughnane N."/>
            <person name="Varaljay V.A."/>
            <person name="Crookes-Goodson W.J."/>
        </authorList>
    </citation>
    <scope>NUCLEOTIDE SEQUENCE</scope>
    <source>
        <strain evidence="2">5307AH</strain>
    </source>
</reference>
<feature type="compositionally biased region" description="Polar residues" evidence="1">
    <location>
        <begin position="1"/>
        <end position="11"/>
    </location>
</feature>
<feature type="compositionally biased region" description="Pro residues" evidence="1">
    <location>
        <begin position="12"/>
        <end position="21"/>
    </location>
</feature>
<protein>
    <submittedName>
        <fullName evidence="2">Uncharacterized protein</fullName>
    </submittedName>
</protein>
<organism evidence="2 3">
    <name type="scientific">Papiliotrema laurentii</name>
    <name type="common">Cryptococcus laurentii</name>
    <dbReference type="NCBI Taxonomy" id="5418"/>
    <lineage>
        <taxon>Eukaryota</taxon>
        <taxon>Fungi</taxon>
        <taxon>Dikarya</taxon>
        <taxon>Basidiomycota</taxon>
        <taxon>Agaricomycotina</taxon>
        <taxon>Tremellomycetes</taxon>
        <taxon>Tremellales</taxon>
        <taxon>Rhynchogastremaceae</taxon>
        <taxon>Papiliotrema</taxon>
    </lineage>
</organism>
<dbReference type="AlphaFoldDB" id="A0AAD9CZD1"/>
<gene>
    <name evidence="2" type="ORF">DB88DRAFT_512352</name>
</gene>
<evidence type="ECO:0000313" key="2">
    <source>
        <dbReference type="EMBL" id="KAK1921906.1"/>
    </source>
</evidence>
<feature type="region of interest" description="Disordered" evidence="1">
    <location>
        <begin position="1"/>
        <end position="21"/>
    </location>
</feature>
<accession>A0AAD9CZD1</accession>
<evidence type="ECO:0000256" key="1">
    <source>
        <dbReference type="SAM" id="MobiDB-lite"/>
    </source>
</evidence>
<evidence type="ECO:0000313" key="3">
    <source>
        <dbReference type="Proteomes" id="UP001182556"/>
    </source>
</evidence>
<name>A0AAD9CZD1_PAPLA</name>
<comment type="caution">
    <text evidence="2">The sequence shown here is derived from an EMBL/GenBank/DDBJ whole genome shotgun (WGS) entry which is preliminary data.</text>
</comment>
<dbReference type="EMBL" id="JAODAN010000009">
    <property type="protein sequence ID" value="KAK1921906.1"/>
    <property type="molecule type" value="Genomic_DNA"/>
</dbReference>
<keyword evidence="3" id="KW-1185">Reference proteome</keyword>
<sequence>MAAKTSVQPSPKFQPPPVINPGPPIWTAVQPTWTDCPECLPPAGQLQDIPQIENDKLLQWYNNATCILNPAHEPYPDTSTPYNTFQSKRLGDYVLDLALVEVCSAICVEKEEGVAWDLRFALTPLLPDVFANLARSHGLVDRINFKAKPAAGRPPPPPAVVENNSVIANVYPHYLGTVVASHKNVRQGLATVLTYLLAELEPIVRNLHDHIMETHYECYASRDPQLSFTHTDVPVDLDKVRAFIKDKDLYIIEHTLGFFDGPNGKVQTHGILLGSGHRQLLIGFGTGTSKPGAEKAAFSDAIAHGRLPEYRG</sequence>